<feature type="chain" id="PRO_5025491152" description="DUF7907 domain-containing protein" evidence="2">
    <location>
        <begin position="29"/>
        <end position="294"/>
    </location>
</feature>
<gene>
    <name evidence="4" type="ORF">BU26DRAFT_502047</name>
</gene>
<feature type="region of interest" description="Disordered" evidence="1">
    <location>
        <begin position="46"/>
        <end position="72"/>
    </location>
</feature>
<evidence type="ECO:0000259" key="3">
    <source>
        <dbReference type="Pfam" id="PF25484"/>
    </source>
</evidence>
<evidence type="ECO:0000313" key="5">
    <source>
        <dbReference type="Proteomes" id="UP000800094"/>
    </source>
</evidence>
<evidence type="ECO:0000256" key="1">
    <source>
        <dbReference type="SAM" id="MobiDB-lite"/>
    </source>
</evidence>
<dbReference type="RefSeq" id="XP_033688941.1">
    <property type="nucleotide sequence ID" value="XM_033826610.1"/>
</dbReference>
<dbReference type="Pfam" id="PF25484">
    <property type="entry name" value="DUF7907"/>
    <property type="match status" value="1"/>
</dbReference>
<evidence type="ECO:0000313" key="4">
    <source>
        <dbReference type="EMBL" id="KAF2253937.1"/>
    </source>
</evidence>
<dbReference type="AlphaFoldDB" id="A0A6A6IUY8"/>
<accession>A0A6A6IUY8</accession>
<keyword evidence="5" id="KW-1185">Reference proteome</keyword>
<evidence type="ECO:0000256" key="2">
    <source>
        <dbReference type="SAM" id="SignalP"/>
    </source>
</evidence>
<dbReference type="EMBL" id="ML987191">
    <property type="protein sequence ID" value="KAF2253937.1"/>
    <property type="molecule type" value="Genomic_DNA"/>
</dbReference>
<protein>
    <recommendedName>
        <fullName evidence="3">DUF7907 domain-containing protein</fullName>
    </recommendedName>
</protein>
<feature type="signal peptide" evidence="2">
    <location>
        <begin position="1"/>
        <end position="28"/>
    </location>
</feature>
<sequence length="294" mass="31220">MAQSKMLSSSGLFTAVVVLSSLITPVISIPLEAPLLQDDLVKRQGTTTTATTSTISTTTTSTLAPTTTSTSDVPTVTITSMVTTTVDPPDTSTTVVESTTTYTITNPPTTTSFTTVSTTTSTSLSTSLSTSTISTAEPTATPAMFFLRSHVSDGTPKMKRDSAFENLYISDANDEDGSVIPTFTSNRAEAYAAYYDADSSSIAFDDGTDAGRGLTLVSDDDSDAYSPAFITDGYGTARMDISWGELIWANDRFGSWLACPNGSNVDLLWWDVTTNQLVDQAICTKIQLLVENLD</sequence>
<dbReference type="Proteomes" id="UP000800094">
    <property type="component" value="Unassembled WGS sequence"/>
</dbReference>
<dbReference type="GeneID" id="54579940"/>
<proteinExistence type="predicted"/>
<keyword evidence="2" id="KW-0732">Signal</keyword>
<organism evidence="4 5">
    <name type="scientific">Trematosphaeria pertusa</name>
    <dbReference type="NCBI Taxonomy" id="390896"/>
    <lineage>
        <taxon>Eukaryota</taxon>
        <taxon>Fungi</taxon>
        <taxon>Dikarya</taxon>
        <taxon>Ascomycota</taxon>
        <taxon>Pezizomycotina</taxon>
        <taxon>Dothideomycetes</taxon>
        <taxon>Pleosporomycetidae</taxon>
        <taxon>Pleosporales</taxon>
        <taxon>Massarineae</taxon>
        <taxon>Trematosphaeriaceae</taxon>
        <taxon>Trematosphaeria</taxon>
    </lineage>
</organism>
<feature type="domain" description="DUF7907" evidence="3">
    <location>
        <begin position="143"/>
        <end position="291"/>
    </location>
</feature>
<reference evidence="4" key="1">
    <citation type="journal article" date="2020" name="Stud. Mycol.">
        <title>101 Dothideomycetes genomes: a test case for predicting lifestyles and emergence of pathogens.</title>
        <authorList>
            <person name="Haridas S."/>
            <person name="Albert R."/>
            <person name="Binder M."/>
            <person name="Bloem J."/>
            <person name="Labutti K."/>
            <person name="Salamov A."/>
            <person name="Andreopoulos B."/>
            <person name="Baker S."/>
            <person name="Barry K."/>
            <person name="Bills G."/>
            <person name="Bluhm B."/>
            <person name="Cannon C."/>
            <person name="Castanera R."/>
            <person name="Culley D."/>
            <person name="Daum C."/>
            <person name="Ezra D."/>
            <person name="Gonzalez J."/>
            <person name="Henrissat B."/>
            <person name="Kuo A."/>
            <person name="Liang C."/>
            <person name="Lipzen A."/>
            <person name="Lutzoni F."/>
            <person name="Magnuson J."/>
            <person name="Mondo S."/>
            <person name="Nolan M."/>
            <person name="Ohm R."/>
            <person name="Pangilinan J."/>
            <person name="Park H.-J."/>
            <person name="Ramirez L."/>
            <person name="Alfaro M."/>
            <person name="Sun H."/>
            <person name="Tritt A."/>
            <person name="Yoshinaga Y."/>
            <person name="Zwiers L.-H."/>
            <person name="Turgeon B."/>
            <person name="Goodwin S."/>
            <person name="Spatafora J."/>
            <person name="Crous P."/>
            <person name="Grigoriev I."/>
        </authorList>
    </citation>
    <scope>NUCLEOTIDE SEQUENCE</scope>
    <source>
        <strain evidence="4">CBS 122368</strain>
    </source>
</reference>
<dbReference type="OrthoDB" id="160645at2759"/>
<name>A0A6A6IUY8_9PLEO</name>
<dbReference type="InterPro" id="IPR057229">
    <property type="entry name" value="DUF7907"/>
</dbReference>